<keyword evidence="1" id="KW-1133">Transmembrane helix</keyword>
<proteinExistence type="predicted"/>
<protein>
    <submittedName>
        <fullName evidence="2">Uncharacterized protein</fullName>
    </submittedName>
</protein>
<reference evidence="2 3" key="1">
    <citation type="submission" date="2019-03" db="EMBL/GenBank/DDBJ databases">
        <title>Draft genome sequences of novel Actinobacteria.</title>
        <authorList>
            <person name="Sahin N."/>
            <person name="Ay H."/>
            <person name="Saygin H."/>
        </authorList>
    </citation>
    <scope>NUCLEOTIDE SEQUENCE [LARGE SCALE GENOMIC DNA]</scope>
    <source>
        <strain evidence="2 3">JCM 13523</strain>
    </source>
</reference>
<dbReference type="EMBL" id="SMKX01000102">
    <property type="protein sequence ID" value="TDD53205.1"/>
    <property type="molecule type" value="Genomic_DNA"/>
</dbReference>
<accession>A0A4R4Z544</accession>
<organism evidence="2 3">
    <name type="scientific">Kribbella antibiotica</name>
    <dbReference type="NCBI Taxonomy" id="190195"/>
    <lineage>
        <taxon>Bacteria</taxon>
        <taxon>Bacillati</taxon>
        <taxon>Actinomycetota</taxon>
        <taxon>Actinomycetes</taxon>
        <taxon>Propionibacteriales</taxon>
        <taxon>Kribbellaceae</taxon>
        <taxon>Kribbella</taxon>
    </lineage>
</organism>
<keyword evidence="1" id="KW-0812">Transmembrane</keyword>
<gene>
    <name evidence="2" type="ORF">E1263_28335</name>
</gene>
<feature type="transmembrane region" description="Helical" evidence="1">
    <location>
        <begin position="40"/>
        <end position="61"/>
    </location>
</feature>
<sequence>MTRELKALMDQETDRSDNYFSPDPAVILAAGRRRQRVRNLGLGATLMTVLVLLAGGLVLVLPNQEAQVAGLPGRSQDAYKQCDTSSGRRLGKDSWSWPEIVTLTDQYGSASLRRNPGEPSQVAFCVTQPKAPSLKLPLGQHSGLVVRKTELSSGSSVVSVFGRVYDKGATVLVSVSNDGGLSTNPLHLQTLPPGTGKATIATTYWVYRYANSAITPGLRPTVQSMIVRANGSVAGFGQW</sequence>
<evidence type="ECO:0000256" key="1">
    <source>
        <dbReference type="SAM" id="Phobius"/>
    </source>
</evidence>
<dbReference type="Proteomes" id="UP000295124">
    <property type="component" value="Unassembled WGS sequence"/>
</dbReference>
<evidence type="ECO:0000313" key="2">
    <source>
        <dbReference type="EMBL" id="TDD53205.1"/>
    </source>
</evidence>
<dbReference type="AlphaFoldDB" id="A0A4R4Z544"/>
<keyword evidence="1" id="KW-0472">Membrane</keyword>
<keyword evidence="3" id="KW-1185">Reference proteome</keyword>
<comment type="caution">
    <text evidence="2">The sequence shown here is derived from an EMBL/GenBank/DDBJ whole genome shotgun (WGS) entry which is preliminary data.</text>
</comment>
<name>A0A4R4Z544_9ACTN</name>
<dbReference type="OrthoDB" id="3816240at2"/>
<evidence type="ECO:0000313" key="3">
    <source>
        <dbReference type="Proteomes" id="UP000295124"/>
    </source>
</evidence>
<dbReference type="RefSeq" id="WP_132172781.1">
    <property type="nucleotide sequence ID" value="NZ_SMKX01000102.1"/>
</dbReference>